<feature type="compositionally biased region" description="Basic residues" evidence="1">
    <location>
        <begin position="27"/>
        <end position="40"/>
    </location>
</feature>
<accession>A0A0A8XWZ6</accession>
<proteinExistence type="predicted"/>
<name>A0A0A8XWZ6_ARUDO</name>
<organism evidence="2">
    <name type="scientific">Arundo donax</name>
    <name type="common">Giant reed</name>
    <name type="synonym">Donax arundinaceus</name>
    <dbReference type="NCBI Taxonomy" id="35708"/>
    <lineage>
        <taxon>Eukaryota</taxon>
        <taxon>Viridiplantae</taxon>
        <taxon>Streptophyta</taxon>
        <taxon>Embryophyta</taxon>
        <taxon>Tracheophyta</taxon>
        <taxon>Spermatophyta</taxon>
        <taxon>Magnoliopsida</taxon>
        <taxon>Liliopsida</taxon>
        <taxon>Poales</taxon>
        <taxon>Poaceae</taxon>
        <taxon>PACMAD clade</taxon>
        <taxon>Arundinoideae</taxon>
        <taxon>Arundineae</taxon>
        <taxon>Arundo</taxon>
    </lineage>
</organism>
<evidence type="ECO:0000256" key="1">
    <source>
        <dbReference type="SAM" id="MobiDB-lite"/>
    </source>
</evidence>
<feature type="region of interest" description="Disordered" evidence="1">
    <location>
        <begin position="1"/>
        <end position="53"/>
    </location>
</feature>
<reference evidence="2" key="1">
    <citation type="submission" date="2014-09" db="EMBL/GenBank/DDBJ databases">
        <authorList>
            <person name="Magalhaes I.L.F."/>
            <person name="Oliveira U."/>
            <person name="Santos F.R."/>
            <person name="Vidigal T.H.D.A."/>
            <person name="Brescovit A.D."/>
            <person name="Santos A.J."/>
        </authorList>
    </citation>
    <scope>NUCLEOTIDE SEQUENCE</scope>
    <source>
        <tissue evidence="2">Shoot tissue taken approximately 20 cm above the soil surface</tissue>
    </source>
</reference>
<sequence length="71" mass="7689">MGSCSSLPHPVLPPPPLLPPPPYSRRTPARTRAVHARLVRPRPPPPAPAVPCSSPRFIPPPHLALLHVRLP</sequence>
<protein>
    <submittedName>
        <fullName evidence="2">Uncharacterized protein</fullName>
    </submittedName>
</protein>
<evidence type="ECO:0000313" key="2">
    <source>
        <dbReference type="EMBL" id="JAD16222.1"/>
    </source>
</evidence>
<dbReference type="AlphaFoldDB" id="A0A0A8XWZ6"/>
<reference evidence="2" key="2">
    <citation type="journal article" date="2015" name="Data Brief">
        <title>Shoot transcriptome of the giant reed, Arundo donax.</title>
        <authorList>
            <person name="Barrero R.A."/>
            <person name="Guerrero F.D."/>
            <person name="Moolhuijzen P."/>
            <person name="Goolsby J.A."/>
            <person name="Tidwell J."/>
            <person name="Bellgard S.E."/>
            <person name="Bellgard M.I."/>
        </authorList>
    </citation>
    <scope>NUCLEOTIDE SEQUENCE</scope>
    <source>
        <tissue evidence="2">Shoot tissue taken approximately 20 cm above the soil surface</tissue>
    </source>
</reference>
<dbReference type="EMBL" id="GBRH01281673">
    <property type="protein sequence ID" value="JAD16222.1"/>
    <property type="molecule type" value="Transcribed_RNA"/>
</dbReference>
<feature type="compositionally biased region" description="Pro residues" evidence="1">
    <location>
        <begin position="10"/>
        <end position="23"/>
    </location>
</feature>